<keyword evidence="8" id="KW-0414">Isoprene biosynthesis</keyword>
<feature type="transmembrane region" description="Helical" evidence="8">
    <location>
        <begin position="178"/>
        <end position="197"/>
    </location>
</feature>
<feature type="transmembrane region" description="Helical" evidence="8">
    <location>
        <begin position="140"/>
        <end position="166"/>
    </location>
</feature>
<protein>
    <recommendedName>
        <fullName evidence="8">4-hydroxybenzoate polyprenyltransferase, mitochondrial</fullName>
        <shortName evidence="8">4-HB polyprenyltransferase</shortName>
        <ecNumber evidence="8">2.5.1.39</ecNumber>
    </recommendedName>
    <alternativeName>
        <fullName evidence="8">Para-hydroxybenzoate--polyprenyltransferase</fullName>
        <shortName evidence="8">PHB:PPT</shortName>
        <shortName evidence="8">PHB:polyprenyltransferase</shortName>
    </alternativeName>
</protein>
<dbReference type="EC" id="2.5.1.39" evidence="8"/>
<dbReference type="Gene3D" id="1.10.357.140">
    <property type="entry name" value="UbiA prenyltransferase"/>
    <property type="match status" value="1"/>
</dbReference>
<dbReference type="EMBL" id="JARVKF010000135">
    <property type="protein sequence ID" value="KAK9422142.1"/>
    <property type="molecule type" value="Genomic_DNA"/>
</dbReference>
<comment type="function">
    <text evidence="8">Catalyzes the prenylation of para-hydroxybenzoate (PHB) with an all-trans polyprenyl group. Mediates the second step in the final reaction sequence of coenzyme Q (CoQ) biosynthesis, which is the condensation of the polyisoprenoid side chain with PHB, generating the first membrane-bound Q intermediate.</text>
</comment>
<keyword evidence="8" id="KW-0831">Ubiquinone biosynthesis</keyword>
<comment type="pathway">
    <text evidence="2">Secondary metabolite biosynthesis; terpenoid biosynthesis.</text>
</comment>
<dbReference type="InterPro" id="IPR006370">
    <property type="entry name" value="HB_polyprenyltransferase-like"/>
</dbReference>
<evidence type="ECO:0000256" key="5">
    <source>
        <dbReference type="ARBA" id="ARBA00022692"/>
    </source>
</evidence>
<name>A0ABR2V5G7_9PEZI</name>
<dbReference type="Gene3D" id="1.20.120.1780">
    <property type="entry name" value="UbiA prenyltransferase"/>
    <property type="match status" value="1"/>
</dbReference>
<feature type="transmembrane region" description="Helical" evidence="8">
    <location>
        <begin position="53"/>
        <end position="70"/>
    </location>
</feature>
<keyword evidence="5 8" id="KW-0812">Transmembrane</keyword>
<comment type="similarity">
    <text evidence="3 8">Belongs to the UbiA prenyltransferase family.</text>
</comment>
<dbReference type="PANTHER" id="PTHR11048:SF39">
    <property type="entry name" value="POLYPRENYL TRANSFERASE AUSN"/>
    <property type="match status" value="1"/>
</dbReference>
<dbReference type="InterPro" id="IPR044878">
    <property type="entry name" value="UbiA_sf"/>
</dbReference>
<dbReference type="PANTHER" id="PTHR11048">
    <property type="entry name" value="PRENYLTRANSFERASES"/>
    <property type="match status" value="1"/>
</dbReference>
<comment type="pathway">
    <text evidence="8">Cofactor biosynthesis; ubiquinone biosynthesis.</text>
</comment>
<keyword evidence="10" id="KW-1185">Reference proteome</keyword>
<keyword evidence="4 8" id="KW-0808">Transferase</keyword>
<comment type="subcellular location">
    <subcellularLocation>
        <location evidence="1">Membrane</location>
        <topology evidence="1">Multi-pass membrane protein</topology>
    </subcellularLocation>
    <subcellularLocation>
        <location evidence="8">Mitochondrion inner membrane</location>
        <topology evidence="8">Multi-pass membrane protein</topology>
        <orientation evidence="8">Matrix side</orientation>
    </subcellularLocation>
</comment>
<feature type="transmembrane region" description="Helical" evidence="8">
    <location>
        <begin position="277"/>
        <end position="294"/>
    </location>
</feature>
<evidence type="ECO:0000256" key="1">
    <source>
        <dbReference type="ARBA" id="ARBA00004141"/>
    </source>
</evidence>
<accession>A0ABR2V5G7</accession>
<evidence type="ECO:0000256" key="4">
    <source>
        <dbReference type="ARBA" id="ARBA00022679"/>
    </source>
</evidence>
<keyword evidence="8" id="KW-0496">Mitochondrion</keyword>
<organism evidence="9 10">
    <name type="scientific">Seiridium unicorne</name>
    <dbReference type="NCBI Taxonomy" id="138068"/>
    <lineage>
        <taxon>Eukaryota</taxon>
        <taxon>Fungi</taxon>
        <taxon>Dikarya</taxon>
        <taxon>Ascomycota</taxon>
        <taxon>Pezizomycotina</taxon>
        <taxon>Sordariomycetes</taxon>
        <taxon>Xylariomycetidae</taxon>
        <taxon>Amphisphaeriales</taxon>
        <taxon>Sporocadaceae</taxon>
        <taxon>Seiridium</taxon>
    </lineage>
</organism>
<dbReference type="InterPro" id="IPR039653">
    <property type="entry name" value="Prenyltransferase"/>
</dbReference>
<comment type="catalytic activity">
    <reaction evidence="8">
        <text>an all-trans-polyprenyl diphosphate + 4-hydroxybenzoate = a 4-hydroxy-3-(all-trans-polyprenyl)benzoate + diphosphate</text>
        <dbReference type="Rhea" id="RHEA:44504"/>
        <dbReference type="Rhea" id="RHEA-COMP:9514"/>
        <dbReference type="Rhea" id="RHEA-COMP:9564"/>
        <dbReference type="ChEBI" id="CHEBI:17879"/>
        <dbReference type="ChEBI" id="CHEBI:33019"/>
        <dbReference type="ChEBI" id="CHEBI:58914"/>
        <dbReference type="ChEBI" id="CHEBI:78396"/>
        <dbReference type="EC" id="2.5.1.39"/>
    </reaction>
</comment>
<feature type="transmembrane region" description="Helical" evidence="8">
    <location>
        <begin position="251"/>
        <end position="271"/>
    </location>
</feature>
<keyword evidence="7 8" id="KW-0472">Membrane</keyword>
<feature type="transmembrane region" description="Helical" evidence="8">
    <location>
        <begin position="203"/>
        <end position="221"/>
    </location>
</feature>
<proteinExistence type="inferred from homology"/>
<keyword evidence="6 8" id="KW-1133">Transmembrane helix</keyword>
<dbReference type="Pfam" id="PF01040">
    <property type="entry name" value="UbiA"/>
    <property type="match status" value="1"/>
</dbReference>
<dbReference type="Proteomes" id="UP001408356">
    <property type="component" value="Unassembled WGS sequence"/>
</dbReference>
<dbReference type="CDD" id="cd13959">
    <property type="entry name" value="PT_UbiA_COQ2"/>
    <property type="match status" value="1"/>
</dbReference>
<comment type="caution">
    <text evidence="9">The sequence shown here is derived from an EMBL/GenBank/DDBJ whole genome shotgun (WGS) entry which is preliminary data.</text>
</comment>
<comment type="cofactor">
    <cofactor evidence="8">
        <name>Mg(2+)</name>
        <dbReference type="ChEBI" id="CHEBI:18420"/>
    </cofactor>
</comment>
<evidence type="ECO:0000256" key="2">
    <source>
        <dbReference type="ARBA" id="ARBA00004721"/>
    </source>
</evidence>
<dbReference type="InterPro" id="IPR000537">
    <property type="entry name" value="UbiA_prenyltransferase"/>
</dbReference>
<feature type="transmembrane region" description="Helical" evidence="8">
    <location>
        <begin position="77"/>
        <end position="97"/>
    </location>
</feature>
<sequence length="347" mass="37850">MASLPQSPLAKGVNFFPDLPPYTDPTTGVLSTLPASLIPYGQLMRIDRPGGLYAFYFPYLIGITYAACVAPTAPQPLTLLCMVTILLPLNVLLRGAACSWNDTVDQDFDRRVERCRHRPVARGAVSTTSAHVFTLVQLGALYPILSLFPAFCSLHMSFTIILFFIYALMKRVTYYPQVFLGFPFAWALFFCLAALDIDPLGSHISSTLALFAANILWTIIYDTIYAHQDIKDDDKAGVKSMALRFEDSTKFLASVLAVGMVLLLMLCGILAGFGLLYYVGTVGGVAAGLAYYIYDVDLGNPDSCGAWFRDQFWIVGAAFMAGLTSEYLKRVTNGVIAEAVSGIVASD</sequence>
<evidence type="ECO:0000256" key="6">
    <source>
        <dbReference type="ARBA" id="ARBA00022989"/>
    </source>
</evidence>
<dbReference type="HAMAP" id="MF_01635">
    <property type="entry name" value="UbiA"/>
    <property type="match status" value="1"/>
</dbReference>
<evidence type="ECO:0000313" key="9">
    <source>
        <dbReference type="EMBL" id="KAK9422142.1"/>
    </source>
</evidence>
<evidence type="ECO:0000313" key="10">
    <source>
        <dbReference type="Proteomes" id="UP001408356"/>
    </source>
</evidence>
<reference evidence="9 10" key="1">
    <citation type="journal article" date="2024" name="J. Plant Pathol.">
        <title>Sequence and assembly of the genome of Seiridium unicorne, isolate CBS 538.82, causal agent of cypress canker disease.</title>
        <authorList>
            <person name="Scali E."/>
            <person name="Rocca G.D."/>
            <person name="Danti R."/>
            <person name="Garbelotto M."/>
            <person name="Barberini S."/>
            <person name="Baroncelli R."/>
            <person name="Emiliani G."/>
        </authorList>
    </citation>
    <scope>NUCLEOTIDE SEQUENCE [LARGE SCALE GENOMIC DNA]</scope>
    <source>
        <strain evidence="9 10">BM-138-508</strain>
    </source>
</reference>
<gene>
    <name evidence="9" type="ORF">SUNI508_05150</name>
</gene>
<evidence type="ECO:0000256" key="7">
    <source>
        <dbReference type="ARBA" id="ARBA00023136"/>
    </source>
</evidence>
<evidence type="ECO:0000256" key="3">
    <source>
        <dbReference type="ARBA" id="ARBA00005985"/>
    </source>
</evidence>
<evidence type="ECO:0000256" key="8">
    <source>
        <dbReference type="HAMAP-Rule" id="MF_03189"/>
    </source>
</evidence>
<keyword evidence="8" id="KW-0999">Mitochondrion inner membrane</keyword>